<name>A0ABR2VYF9_9FUNG</name>
<evidence type="ECO:0000259" key="4">
    <source>
        <dbReference type="Pfam" id="PF10342"/>
    </source>
</evidence>
<organism evidence="5 6">
    <name type="scientific">Basidiobolus ranarum</name>
    <dbReference type="NCBI Taxonomy" id="34480"/>
    <lineage>
        <taxon>Eukaryota</taxon>
        <taxon>Fungi</taxon>
        <taxon>Fungi incertae sedis</taxon>
        <taxon>Zoopagomycota</taxon>
        <taxon>Entomophthoromycotina</taxon>
        <taxon>Basidiobolomycetes</taxon>
        <taxon>Basidiobolales</taxon>
        <taxon>Basidiobolaceae</taxon>
        <taxon>Basidiobolus</taxon>
    </lineage>
</organism>
<evidence type="ECO:0000256" key="1">
    <source>
        <dbReference type="ARBA" id="ARBA00022729"/>
    </source>
</evidence>
<keyword evidence="6" id="KW-1185">Reference proteome</keyword>
<protein>
    <recommendedName>
        <fullName evidence="4">Yeast cell wall synthesis Kre9/Knh1-like N-terminal domain-containing protein</fullName>
    </recommendedName>
</protein>
<comment type="caution">
    <text evidence="5">The sequence shown here is derived from an EMBL/GenBank/DDBJ whole genome shotgun (WGS) entry which is preliminary data.</text>
</comment>
<dbReference type="Proteomes" id="UP001479436">
    <property type="component" value="Unassembled WGS sequence"/>
</dbReference>
<dbReference type="PANTHER" id="PTHR40633:SF1">
    <property type="entry name" value="GPI ANCHORED SERINE-THREONINE RICH PROTEIN (AFU_ORTHOLOGUE AFUA_1G03630)"/>
    <property type="match status" value="1"/>
</dbReference>
<dbReference type="Pfam" id="PF10342">
    <property type="entry name" value="Kre9_KNH"/>
    <property type="match status" value="1"/>
</dbReference>
<evidence type="ECO:0000313" key="5">
    <source>
        <dbReference type="EMBL" id="KAK9710286.1"/>
    </source>
</evidence>
<keyword evidence="1 3" id="KW-0732">Signal</keyword>
<proteinExistence type="predicted"/>
<feature type="chain" id="PRO_5047443633" description="Yeast cell wall synthesis Kre9/Knh1-like N-terminal domain-containing protein" evidence="3">
    <location>
        <begin position="26"/>
        <end position="269"/>
    </location>
</feature>
<gene>
    <name evidence="5" type="ORF">K7432_008517</name>
</gene>
<feature type="domain" description="Yeast cell wall synthesis Kre9/Knh1-like N-terminal" evidence="4">
    <location>
        <begin position="31"/>
        <end position="116"/>
    </location>
</feature>
<dbReference type="InterPro" id="IPR052982">
    <property type="entry name" value="SRP1/TIP1-like"/>
</dbReference>
<evidence type="ECO:0000313" key="6">
    <source>
        <dbReference type="Proteomes" id="UP001479436"/>
    </source>
</evidence>
<accession>A0ABR2VYF9</accession>
<dbReference type="EMBL" id="JASJQH010007351">
    <property type="protein sequence ID" value="KAK9710286.1"/>
    <property type="molecule type" value="Genomic_DNA"/>
</dbReference>
<dbReference type="InterPro" id="IPR018466">
    <property type="entry name" value="Kre9/Knh1-like_N"/>
</dbReference>
<feature type="compositionally biased region" description="Low complexity" evidence="2">
    <location>
        <begin position="142"/>
        <end position="168"/>
    </location>
</feature>
<feature type="region of interest" description="Disordered" evidence="2">
    <location>
        <begin position="134"/>
        <end position="173"/>
    </location>
</feature>
<dbReference type="PANTHER" id="PTHR40633">
    <property type="entry name" value="MATRIX PROTEIN, PUTATIVE (AFU_ORTHOLOGUE AFUA_8G05410)-RELATED"/>
    <property type="match status" value="1"/>
</dbReference>
<reference evidence="5 6" key="1">
    <citation type="submission" date="2023-04" db="EMBL/GenBank/DDBJ databases">
        <title>Genome of Basidiobolus ranarum AG-B5.</title>
        <authorList>
            <person name="Stajich J.E."/>
            <person name="Carter-House D."/>
            <person name="Gryganskyi A."/>
        </authorList>
    </citation>
    <scope>NUCLEOTIDE SEQUENCE [LARGE SCALE GENOMIC DNA]</scope>
    <source>
        <strain evidence="5 6">AG-B5</strain>
    </source>
</reference>
<evidence type="ECO:0000256" key="2">
    <source>
        <dbReference type="SAM" id="MobiDB-lite"/>
    </source>
</evidence>
<feature type="signal peptide" evidence="3">
    <location>
        <begin position="1"/>
        <end position="25"/>
    </location>
</feature>
<evidence type="ECO:0000256" key="3">
    <source>
        <dbReference type="SAM" id="SignalP"/>
    </source>
</evidence>
<sequence length="269" mass="27575">MLRLTTHLLIIVALLGHAVVDATLAFTSPLGVEWKVGSQNLITWMDNGDGKPMPATFDLSLLSGQSSALQLIANVASNVNSASGVYQWTIPNDINPGKYVLRAGGGDGTYSPYFDIIGADPIIPPVAPTASNNATTSISPVTSQKSTNTSTSQSIPTSDSKSSPATSSVGAIVGTSETPTSIISSSVLVSSTVEPSSSTETVSSNVSSTTVVTPITSSHIPSLTTSNPYQTPTPLATSSGNVKNIPNIVMIMVTVMGMGTFMGSYGGVF</sequence>